<comment type="similarity">
    <text evidence="1">Belongs to the short-chain dehydrogenases/reductases (SDR) family.</text>
</comment>
<dbReference type="CDD" id="cd05233">
    <property type="entry name" value="SDR_c"/>
    <property type="match status" value="1"/>
</dbReference>
<evidence type="ECO:0000256" key="2">
    <source>
        <dbReference type="ARBA" id="ARBA00023002"/>
    </source>
</evidence>
<dbReference type="InterPro" id="IPR036291">
    <property type="entry name" value="NAD(P)-bd_dom_sf"/>
</dbReference>
<name>A0ABV1TRY0_9ACTN</name>
<dbReference type="RefSeq" id="WP_351960806.1">
    <property type="nucleotide sequence ID" value="NZ_JBEOZM010000022.1"/>
</dbReference>
<dbReference type="PANTHER" id="PTHR43669:SF3">
    <property type="entry name" value="ALCOHOL DEHYDROGENASE, PUTATIVE (AFU_ORTHOLOGUE AFUA_3G03445)-RELATED"/>
    <property type="match status" value="1"/>
</dbReference>
<accession>A0ABV1TRY0</accession>
<dbReference type="SUPFAM" id="SSF51735">
    <property type="entry name" value="NAD(P)-binding Rossmann-fold domains"/>
    <property type="match status" value="1"/>
</dbReference>
<dbReference type="InterPro" id="IPR002347">
    <property type="entry name" value="SDR_fam"/>
</dbReference>
<evidence type="ECO:0000313" key="4">
    <source>
        <dbReference type="Proteomes" id="UP001490365"/>
    </source>
</evidence>
<dbReference type="EMBL" id="JBEOZM010000022">
    <property type="protein sequence ID" value="MER6272489.1"/>
    <property type="molecule type" value="Genomic_DNA"/>
</dbReference>
<proteinExistence type="inferred from homology"/>
<dbReference type="PANTHER" id="PTHR43669">
    <property type="entry name" value="5-KETO-D-GLUCONATE 5-REDUCTASE"/>
    <property type="match status" value="1"/>
</dbReference>
<dbReference type="EC" id="1.-.-.-" evidence="3"/>
<evidence type="ECO:0000256" key="1">
    <source>
        <dbReference type="ARBA" id="ARBA00006484"/>
    </source>
</evidence>
<keyword evidence="2 3" id="KW-0560">Oxidoreductase</keyword>
<reference evidence="3 4" key="1">
    <citation type="submission" date="2024-06" db="EMBL/GenBank/DDBJ databases">
        <title>The Natural Products Discovery Center: Release of the First 8490 Sequenced Strains for Exploring Actinobacteria Biosynthetic Diversity.</title>
        <authorList>
            <person name="Kalkreuter E."/>
            <person name="Kautsar S.A."/>
            <person name="Yang D."/>
            <person name="Bader C.D."/>
            <person name="Teijaro C.N."/>
            <person name="Fluegel L."/>
            <person name="Davis C.M."/>
            <person name="Simpson J.R."/>
            <person name="Lauterbach L."/>
            <person name="Steele A.D."/>
            <person name="Gui C."/>
            <person name="Meng S."/>
            <person name="Li G."/>
            <person name="Viehrig K."/>
            <person name="Ye F."/>
            <person name="Su P."/>
            <person name="Kiefer A.F."/>
            <person name="Nichols A."/>
            <person name="Cepeda A.J."/>
            <person name="Yan W."/>
            <person name="Fan B."/>
            <person name="Jiang Y."/>
            <person name="Adhikari A."/>
            <person name="Zheng C.-J."/>
            <person name="Schuster L."/>
            <person name="Cowan T.M."/>
            <person name="Smanski M.J."/>
            <person name="Chevrette M.G."/>
            <person name="De Carvalho L.P.S."/>
            <person name="Shen B."/>
        </authorList>
    </citation>
    <scope>NUCLEOTIDE SEQUENCE [LARGE SCALE GENOMIC DNA]</scope>
    <source>
        <strain evidence="3 4">NPDC001694</strain>
    </source>
</reference>
<organism evidence="3 4">
    <name type="scientific">Streptomyces sp. 900105755</name>
    <dbReference type="NCBI Taxonomy" id="3154389"/>
    <lineage>
        <taxon>Bacteria</taxon>
        <taxon>Bacillati</taxon>
        <taxon>Actinomycetota</taxon>
        <taxon>Actinomycetes</taxon>
        <taxon>Kitasatosporales</taxon>
        <taxon>Streptomycetaceae</taxon>
        <taxon>Streptomyces</taxon>
    </lineage>
</organism>
<keyword evidence="4" id="KW-1185">Reference proteome</keyword>
<dbReference type="Proteomes" id="UP001490365">
    <property type="component" value="Unassembled WGS sequence"/>
</dbReference>
<dbReference type="GO" id="GO:0016491">
    <property type="term" value="F:oxidoreductase activity"/>
    <property type="evidence" value="ECO:0007669"/>
    <property type="project" value="UniProtKB-KW"/>
</dbReference>
<protein>
    <submittedName>
        <fullName evidence="3">SDR family oxidoreductase</fullName>
        <ecNumber evidence="3">1.-.-.-</ecNumber>
    </submittedName>
</protein>
<comment type="caution">
    <text evidence="3">The sequence shown here is derived from an EMBL/GenBank/DDBJ whole genome shotgun (WGS) entry which is preliminary data.</text>
</comment>
<dbReference type="Pfam" id="PF13561">
    <property type="entry name" value="adh_short_C2"/>
    <property type="match status" value="1"/>
</dbReference>
<gene>
    <name evidence="3" type="ORF">ABT211_35230</name>
</gene>
<dbReference type="Gene3D" id="3.40.50.720">
    <property type="entry name" value="NAD(P)-binding Rossmann-like Domain"/>
    <property type="match status" value="1"/>
</dbReference>
<evidence type="ECO:0000313" key="3">
    <source>
        <dbReference type="EMBL" id="MER6272489.1"/>
    </source>
</evidence>
<sequence length="250" mass="26382">MFDHTSLPDLSERRVLIPGGTGGVGEGAVRAYLAAGAQVVVPTRSQERAEEFRALLGKAATERLHLFEFDYTTFAGAETLVATMAERLGGVDDVVVPIGGWWHGKQLWEIDEADWQATFVDLATAHMAVLRAALPRMTDQGAYSVVVGQSAHFSIPGSGLVSMEQTALLMMQQVLAAELQGAKRVFLLELGPVATRFVETPDPAQVTSAQIGAVAVAASASTQPGRQVQLHDSAQAEAALVSFGTLGAAL</sequence>